<organism evidence="2 3">
    <name type="scientific">Coniochaeta hoffmannii</name>
    <dbReference type="NCBI Taxonomy" id="91930"/>
    <lineage>
        <taxon>Eukaryota</taxon>
        <taxon>Fungi</taxon>
        <taxon>Dikarya</taxon>
        <taxon>Ascomycota</taxon>
        <taxon>Pezizomycotina</taxon>
        <taxon>Sordariomycetes</taxon>
        <taxon>Sordariomycetidae</taxon>
        <taxon>Coniochaetales</taxon>
        <taxon>Coniochaetaceae</taxon>
        <taxon>Coniochaeta</taxon>
    </lineage>
</organism>
<gene>
    <name evidence="2" type="ORF">NKR19_g7417</name>
</gene>
<proteinExistence type="predicted"/>
<protein>
    <submittedName>
        <fullName evidence="2">Uncharacterized protein</fullName>
    </submittedName>
</protein>
<comment type="caution">
    <text evidence="2">The sequence shown here is derived from an EMBL/GenBank/DDBJ whole genome shotgun (WGS) entry which is preliminary data.</text>
</comment>
<dbReference type="Pfam" id="PF10906">
    <property type="entry name" value="Mrx7"/>
    <property type="match status" value="1"/>
</dbReference>
<dbReference type="AlphaFoldDB" id="A0AA38R9H7"/>
<reference evidence="2" key="1">
    <citation type="submission" date="2022-07" db="EMBL/GenBank/DDBJ databases">
        <title>Fungi with potential for degradation of polypropylene.</title>
        <authorList>
            <person name="Gostincar C."/>
        </authorList>
    </citation>
    <scope>NUCLEOTIDE SEQUENCE</scope>
    <source>
        <strain evidence="2">EXF-13287</strain>
    </source>
</reference>
<accession>A0AA38R9H7</accession>
<name>A0AA38R9H7_9PEZI</name>
<evidence type="ECO:0000313" key="3">
    <source>
        <dbReference type="Proteomes" id="UP001174691"/>
    </source>
</evidence>
<evidence type="ECO:0000256" key="1">
    <source>
        <dbReference type="SAM" id="MobiDB-lite"/>
    </source>
</evidence>
<feature type="region of interest" description="Disordered" evidence="1">
    <location>
        <begin position="41"/>
        <end position="66"/>
    </location>
</feature>
<feature type="region of interest" description="Disordered" evidence="1">
    <location>
        <begin position="72"/>
        <end position="91"/>
    </location>
</feature>
<dbReference type="Proteomes" id="UP001174691">
    <property type="component" value="Unassembled WGS sequence"/>
</dbReference>
<sequence>MSSWLFRVVLAFEDRIIATLLRSPTFHRGVQRIHRKVEDVRYGRNPNDPLRPGEATEEPGRPSFFGHFMDEVKNQIKGTTRDPPGPSPPAR</sequence>
<dbReference type="EMBL" id="JANBVN010000129">
    <property type="protein sequence ID" value="KAJ9139514.1"/>
    <property type="molecule type" value="Genomic_DNA"/>
</dbReference>
<keyword evidence="3" id="KW-1185">Reference proteome</keyword>
<evidence type="ECO:0000313" key="2">
    <source>
        <dbReference type="EMBL" id="KAJ9139514.1"/>
    </source>
</evidence>
<dbReference type="InterPro" id="IPR020301">
    <property type="entry name" value="Mrx7"/>
</dbReference>